<dbReference type="PANTHER" id="PTHR31462:SF5">
    <property type="entry name" value="ENDOSOMAL_LYSOSOMAL PROTON CHANNEL TMEM175"/>
    <property type="match status" value="1"/>
</dbReference>
<evidence type="ECO:0000256" key="3">
    <source>
        <dbReference type="ARBA" id="ARBA00022448"/>
    </source>
</evidence>
<keyword evidence="10 13" id="KW-0472">Membrane</keyword>
<keyword evidence="9" id="KW-0406">Ion transport</keyword>
<keyword evidence="11" id="KW-0407">Ion channel</keyword>
<dbReference type="EMBL" id="BNAV01000003">
    <property type="protein sequence ID" value="GHF49826.1"/>
    <property type="molecule type" value="Genomic_DNA"/>
</dbReference>
<dbReference type="OrthoDB" id="7626281at2"/>
<feature type="transmembrane region" description="Helical" evidence="13">
    <location>
        <begin position="158"/>
        <end position="182"/>
    </location>
</feature>
<accession>A0A8H9ITL7</accession>
<gene>
    <name evidence="14" type="ORF">GCM10017566_23560</name>
</gene>
<dbReference type="AlphaFoldDB" id="A0A8H9ITL7"/>
<evidence type="ECO:0000256" key="7">
    <source>
        <dbReference type="ARBA" id="ARBA00022958"/>
    </source>
</evidence>
<reference evidence="14" key="2">
    <citation type="submission" date="2020-09" db="EMBL/GenBank/DDBJ databases">
        <authorList>
            <person name="Sun Q."/>
            <person name="Zhou Y."/>
        </authorList>
    </citation>
    <scope>NUCLEOTIDE SEQUENCE</scope>
    <source>
        <strain evidence="14">CGMCC 4.7679</strain>
    </source>
</reference>
<proteinExistence type="inferred from homology"/>
<feature type="transmembrane region" description="Helical" evidence="13">
    <location>
        <begin position="114"/>
        <end position="137"/>
    </location>
</feature>
<evidence type="ECO:0000256" key="4">
    <source>
        <dbReference type="ARBA" id="ARBA00022538"/>
    </source>
</evidence>
<name>A0A8H9ITL7_9PSEU</name>
<organism evidence="14 15">
    <name type="scientific">Amycolatopsis bartoniae</name>
    <dbReference type="NCBI Taxonomy" id="941986"/>
    <lineage>
        <taxon>Bacteria</taxon>
        <taxon>Bacillati</taxon>
        <taxon>Actinomycetota</taxon>
        <taxon>Actinomycetes</taxon>
        <taxon>Pseudonocardiales</taxon>
        <taxon>Pseudonocardiaceae</taxon>
        <taxon>Amycolatopsis</taxon>
    </lineage>
</organism>
<keyword evidence="8 13" id="KW-1133">Transmembrane helix</keyword>
<dbReference type="RefSeq" id="WP_145934224.1">
    <property type="nucleotide sequence ID" value="NZ_BNAV01000003.1"/>
</dbReference>
<protein>
    <submittedName>
        <fullName evidence="14">DUF1211 domain-containing membrane protein</fullName>
    </submittedName>
</protein>
<dbReference type="Proteomes" id="UP000658656">
    <property type="component" value="Unassembled WGS sequence"/>
</dbReference>
<keyword evidence="5 13" id="KW-0812">Transmembrane</keyword>
<evidence type="ECO:0000256" key="9">
    <source>
        <dbReference type="ARBA" id="ARBA00023065"/>
    </source>
</evidence>
<evidence type="ECO:0000256" key="8">
    <source>
        <dbReference type="ARBA" id="ARBA00022989"/>
    </source>
</evidence>
<dbReference type="GO" id="GO:0005267">
    <property type="term" value="F:potassium channel activity"/>
    <property type="evidence" value="ECO:0007669"/>
    <property type="project" value="UniProtKB-KW"/>
</dbReference>
<evidence type="ECO:0000256" key="5">
    <source>
        <dbReference type="ARBA" id="ARBA00022692"/>
    </source>
</evidence>
<evidence type="ECO:0000256" key="1">
    <source>
        <dbReference type="ARBA" id="ARBA00004141"/>
    </source>
</evidence>
<keyword evidence="6" id="KW-0631">Potassium channel</keyword>
<feature type="transmembrane region" description="Helical" evidence="13">
    <location>
        <begin position="81"/>
        <end position="102"/>
    </location>
</feature>
<comment type="similarity">
    <text evidence="2">Belongs to the TMEM175 family.</text>
</comment>
<dbReference type="Pfam" id="PF06736">
    <property type="entry name" value="TMEM175"/>
    <property type="match status" value="1"/>
</dbReference>
<evidence type="ECO:0000256" key="12">
    <source>
        <dbReference type="ARBA" id="ARBA00034430"/>
    </source>
</evidence>
<feature type="transmembrane region" description="Helical" evidence="13">
    <location>
        <begin position="12"/>
        <end position="30"/>
    </location>
</feature>
<feature type="transmembrane region" description="Helical" evidence="13">
    <location>
        <begin position="50"/>
        <end position="69"/>
    </location>
</feature>
<dbReference type="GO" id="GO:0016020">
    <property type="term" value="C:membrane"/>
    <property type="evidence" value="ECO:0007669"/>
    <property type="project" value="UniProtKB-SubCell"/>
</dbReference>
<sequence>MDRPKTPERLVFFSDAVVAIALTLLVLPLADSVPELVAEHRPAVEVITGNGWQIGGFALSFVVIARQWVGHHRLFEQVKSYNSVLVWLNFAWLFTVAVVPLTSEVTGAYGRDRFTVLFYIGTILANTLCLSAMTILVHGNEKLAHDPSRISRRSLINSVGSVGVLVVAFVLAAFVPGVQYYVLLLLLVPPQVARLRRLSEA</sequence>
<comment type="catalytic activity">
    <reaction evidence="12">
        <text>K(+)(in) = K(+)(out)</text>
        <dbReference type="Rhea" id="RHEA:29463"/>
        <dbReference type="ChEBI" id="CHEBI:29103"/>
    </reaction>
</comment>
<evidence type="ECO:0000256" key="10">
    <source>
        <dbReference type="ARBA" id="ARBA00023136"/>
    </source>
</evidence>
<keyword evidence="15" id="KW-1185">Reference proteome</keyword>
<dbReference type="PANTHER" id="PTHR31462">
    <property type="entry name" value="ENDOSOMAL/LYSOSOMAL POTASSIUM CHANNEL TMEM175"/>
    <property type="match status" value="1"/>
</dbReference>
<dbReference type="InterPro" id="IPR010617">
    <property type="entry name" value="TMEM175-like"/>
</dbReference>
<evidence type="ECO:0000313" key="14">
    <source>
        <dbReference type="EMBL" id="GHF49826.1"/>
    </source>
</evidence>
<evidence type="ECO:0000256" key="11">
    <source>
        <dbReference type="ARBA" id="ARBA00023303"/>
    </source>
</evidence>
<keyword evidence="4" id="KW-0633">Potassium transport</keyword>
<reference evidence="14" key="1">
    <citation type="journal article" date="2014" name="Int. J. Syst. Evol. Microbiol.">
        <title>Complete genome sequence of Corynebacterium casei LMG S-19264T (=DSM 44701T), isolated from a smear-ripened cheese.</title>
        <authorList>
            <consortium name="US DOE Joint Genome Institute (JGI-PGF)"/>
            <person name="Walter F."/>
            <person name="Albersmeier A."/>
            <person name="Kalinowski J."/>
            <person name="Ruckert C."/>
        </authorList>
    </citation>
    <scope>NUCLEOTIDE SEQUENCE</scope>
    <source>
        <strain evidence="14">CGMCC 4.7679</strain>
    </source>
</reference>
<evidence type="ECO:0000256" key="13">
    <source>
        <dbReference type="SAM" id="Phobius"/>
    </source>
</evidence>
<evidence type="ECO:0000256" key="6">
    <source>
        <dbReference type="ARBA" id="ARBA00022826"/>
    </source>
</evidence>
<comment type="subcellular location">
    <subcellularLocation>
        <location evidence="1">Membrane</location>
        <topology evidence="1">Multi-pass membrane protein</topology>
    </subcellularLocation>
</comment>
<keyword evidence="3" id="KW-0813">Transport</keyword>
<comment type="caution">
    <text evidence="14">The sequence shown here is derived from an EMBL/GenBank/DDBJ whole genome shotgun (WGS) entry which is preliminary data.</text>
</comment>
<keyword evidence="7" id="KW-0630">Potassium</keyword>
<evidence type="ECO:0000256" key="2">
    <source>
        <dbReference type="ARBA" id="ARBA00006920"/>
    </source>
</evidence>
<dbReference type="GO" id="GO:0015252">
    <property type="term" value="F:proton channel activity"/>
    <property type="evidence" value="ECO:0007669"/>
    <property type="project" value="InterPro"/>
</dbReference>
<evidence type="ECO:0000313" key="15">
    <source>
        <dbReference type="Proteomes" id="UP000658656"/>
    </source>
</evidence>